<dbReference type="InterPro" id="IPR045851">
    <property type="entry name" value="AMP-bd_C_sf"/>
</dbReference>
<dbReference type="PROSITE" id="PS00455">
    <property type="entry name" value="AMP_BINDING"/>
    <property type="match status" value="1"/>
</dbReference>
<accession>A0A3G8JIY5</accession>
<keyword evidence="2 4" id="KW-0436">Ligase</keyword>
<evidence type="ECO:0000313" key="4">
    <source>
        <dbReference type="EMBL" id="AZG44565.1"/>
    </source>
</evidence>
<proteinExistence type="inferred from homology"/>
<dbReference type="InterPro" id="IPR020845">
    <property type="entry name" value="AMP-binding_CS"/>
</dbReference>
<name>A0A3G8JIY5_9ACTN</name>
<dbReference type="PANTHER" id="PTHR24096:SF149">
    <property type="entry name" value="AMP-BINDING DOMAIN-CONTAINING PROTEIN-RELATED"/>
    <property type="match status" value="1"/>
</dbReference>
<evidence type="ECO:0000313" key="5">
    <source>
        <dbReference type="Proteomes" id="UP000271469"/>
    </source>
</evidence>
<dbReference type="RefSeq" id="WP_164473734.1">
    <property type="nucleotide sequence ID" value="NZ_CP033972.1"/>
</dbReference>
<evidence type="ECO:0000256" key="1">
    <source>
        <dbReference type="ARBA" id="ARBA00006432"/>
    </source>
</evidence>
<organism evidence="4 5">
    <name type="scientific">Gordonia insulae</name>
    <dbReference type="NCBI Taxonomy" id="2420509"/>
    <lineage>
        <taxon>Bacteria</taxon>
        <taxon>Bacillati</taxon>
        <taxon>Actinomycetota</taxon>
        <taxon>Actinomycetes</taxon>
        <taxon>Mycobacteriales</taxon>
        <taxon>Gordoniaceae</taxon>
        <taxon>Gordonia</taxon>
    </lineage>
</organism>
<dbReference type="GO" id="GO:0016405">
    <property type="term" value="F:CoA-ligase activity"/>
    <property type="evidence" value="ECO:0007669"/>
    <property type="project" value="TreeGrafter"/>
</dbReference>
<dbReference type="GO" id="GO:0102527">
    <property type="term" value="F:8-demethylnovobiocate synthase activity"/>
    <property type="evidence" value="ECO:0007669"/>
    <property type="project" value="UniProtKB-EC"/>
</dbReference>
<dbReference type="EMBL" id="CP033972">
    <property type="protein sequence ID" value="AZG44565.1"/>
    <property type="molecule type" value="Genomic_DNA"/>
</dbReference>
<evidence type="ECO:0000259" key="3">
    <source>
        <dbReference type="Pfam" id="PF00501"/>
    </source>
</evidence>
<keyword evidence="5" id="KW-1185">Reference proteome</keyword>
<dbReference type="CDD" id="cd04433">
    <property type="entry name" value="AFD_class_I"/>
    <property type="match status" value="1"/>
</dbReference>
<reference evidence="4 5" key="1">
    <citation type="submission" date="2018-11" db="EMBL/GenBank/DDBJ databases">
        <title>Gordonia insulae sp. nov., isolated from an island soil.</title>
        <authorList>
            <person name="Kim Y.S."/>
            <person name="Kim S.B."/>
        </authorList>
    </citation>
    <scope>NUCLEOTIDE SEQUENCE [LARGE SCALE GENOMIC DNA]</scope>
    <source>
        <strain evidence="4 5">MMS17-SY073</strain>
    </source>
</reference>
<dbReference type="Proteomes" id="UP000271469">
    <property type="component" value="Chromosome"/>
</dbReference>
<dbReference type="KEGG" id="gom:D7316_01151"/>
<dbReference type="AlphaFoldDB" id="A0A3G8JIY5"/>
<dbReference type="EC" id="6.3.1.15" evidence="4"/>
<comment type="similarity">
    <text evidence="1">Belongs to the ATP-dependent AMP-binding enzyme family.</text>
</comment>
<dbReference type="InterPro" id="IPR042099">
    <property type="entry name" value="ANL_N_sf"/>
</dbReference>
<dbReference type="Pfam" id="PF00501">
    <property type="entry name" value="AMP-binding"/>
    <property type="match status" value="1"/>
</dbReference>
<gene>
    <name evidence="4" type="primary">novL</name>
    <name evidence="4" type="ORF">D7316_01151</name>
</gene>
<evidence type="ECO:0000256" key="2">
    <source>
        <dbReference type="ARBA" id="ARBA00022598"/>
    </source>
</evidence>
<feature type="domain" description="AMP-dependent synthetase/ligase" evidence="3">
    <location>
        <begin position="25"/>
        <end position="359"/>
    </location>
</feature>
<sequence>MPSTEFRTHAQLILDRLDEAGDLMVCADATRRCTADEFAREIRSFRHTLAARGVKRGELVALIAPNTVTALAVRFAASLTGAVTVVCPGADSPDRLNAFLSGLDPATVVVFEAGAAADITAVAADRIWDATDPMPDLCAAEDPAAEVSVRADDPCILVATGGTTGTSKSSIRDFAAYRHLIGGPSSPTRRQLVCTPLAYIAQTAVDQTLLAGGVVFLHDRFDPHEVLESIERDRITHIALVEPLLVELVDCPTRPDHDLSSLQAVTHVGADAPPELRHRLLTALRPGVLAHVYGASEFGPACALAGADYSLDRPDLLGSAGRALPGVEVRIVDDAGRAMDHGRLGRIEVRSPGAATAYWGARAERDRFHSDGWFRSSDFGEIDEEGYLRVRGREADRRVIDGVPLWPLDIENAMSGHPAVRYAVAAPLDSETADFAVWVVLAPGSGINEQDLRSHLVAVGGPRLADVHLQRVLTMPVTAQGKPDRRRLLSQIGVTSGGQHL</sequence>
<dbReference type="PANTHER" id="PTHR24096">
    <property type="entry name" value="LONG-CHAIN-FATTY-ACID--COA LIGASE"/>
    <property type="match status" value="1"/>
</dbReference>
<dbReference type="SUPFAM" id="SSF56801">
    <property type="entry name" value="Acetyl-CoA synthetase-like"/>
    <property type="match status" value="1"/>
</dbReference>
<dbReference type="Gene3D" id="3.40.50.12780">
    <property type="entry name" value="N-terminal domain of ligase-like"/>
    <property type="match status" value="1"/>
</dbReference>
<protein>
    <submittedName>
        <fullName evidence="4">8-demethylnovobiocic acid synthase</fullName>
        <ecNumber evidence="4">6.3.1.15</ecNumber>
    </submittedName>
</protein>
<dbReference type="Gene3D" id="3.30.300.30">
    <property type="match status" value="1"/>
</dbReference>
<dbReference type="InterPro" id="IPR000873">
    <property type="entry name" value="AMP-dep_synth/lig_dom"/>
</dbReference>